<sequence>MNGVARQVIDGRTALDRAGVAAHTGAAYSTVIHWNSHRARFGFPEGFPHDGREWFWLDDIEAFHTAHLRAKRAELTKVDRRGDPEDLLGSGAAAKVLGYGSYRNLPDTLLHQPDRIETLPDGRARRLWFRRTIWAIADARTGRQSTGRPIGATGARQPHPYADDPRLQAAVTLLAEADAAGQDQRGLGVILAQQLGITPRTAQRLLAAAADTTGAAPA</sequence>
<name>A0ABS2IYD6_9ACTN</name>
<keyword evidence="2" id="KW-1185">Reference proteome</keyword>
<reference evidence="1 2" key="1">
    <citation type="submission" date="2021-02" db="EMBL/GenBank/DDBJ databases">
        <authorList>
            <person name="Ra J.-S."/>
        </authorList>
    </citation>
    <scope>NUCLEOTIDE SEQUENCE [LARGE SCALE GENOMIC DNA]</scope>
    <source>
        <strain evidence="1 2">MMS20-R1-14</strain>
    </source>
</reference>
<dbReference type="EMBL" id="JAFEUC010000013">
    <property type="protein sequence ID" value="MBM7079322.1"/>
    <property type="molecule type" value="Genomic_DNA"/>
</dbReference>
<gene>
    <name evidence="1" type="ORF">JQX11_23670</name>
</gene>
<accession>A0ABS2IYD6</accession>
<dbReference type="Proteomes" id="UP001518872">
    <property type="component" value="Unassembled WGS sequence"/>
</dbReference>
<protein>
    <submittedName>
        <fullName evidence="1">Uncharacterized protein</fullName>
    </submittedName>
</protein>
<evidence type="ECO:0000313" key="2">
    <source>
        <dbReference type="Proteomes" id="UP001518872"/>
    </source>
</evidence>
<dbReference type="RefSeq" id="WP_204927167.1">
    <property type="nucleotide sequence ID" value="NZ_JAFEUC010000013.1"/>
</dbReference>
<proteinExistence type="predicted"/>
<comment type="caution">
    <text evidence="1">The sequence shown here is derived from an EMBL/GenBank/DDBJ whole genome shotgun (WGS) entry which is preliminary data.</text>
</comment>
<organism evidence="1 2">
    <name type="scientific">Micromonospora humida</name>
    <dbReference type="NCBI Taxonomy" id="2809018"/>
    <lineage>
        <taxon>Bacteria</taxon>
        <taxon>Bacillati</taxon>
        <taxon>Actinomycetota</taxon>
        <taxon>Actinomycetes</taxon>
        <taxon>Micromonosporales</taxon>
        <taxon>Micromonosporaceae</taxon>
        <taxon>Micromonospora</taxon>
    </lineage>
</organism>
<evidence type="ECO:0000313" key="1">
    <source>
        <dbReference type="EMBL" id="MBM7079322.1"/>
    </source>
</evidence>